<comment type="caution">
    <text evidence="2">The sequence shown here is derived from an EMBL/GenBank/DDBJ whole genome shotgun (WGS) entry which is preliminary data.</text>
</comment>
<name>A0ABT2VPT7_9ALTE</name>
<dbReference type="SUPFAM" id="SSF53254">
    <property type="entry name" value="Phosphoglycerate mutase-like"/>
    <property type="match status" value="1"/>
</dbReference>
<keyword evidence="1" id="KW-0732">Signal</keyword>
<feature type="signal peptide" evidence="1">
    <location>
        <begin position="1"/>
        <end position="18"/>
    </location>
</feature>
<evidence type="ECO:0000313" key="2">
    <source>
        <dbReference type="EMBL" id="MCU7555333.1"/>
    </source>
</evidence>
<dbReference type="RefSeq" id="WP_262994912.1">
    <property type="nucleotide sequence ID" value="NZ_JAOTJC010000011.1"/>
</dbReference>
<dbReference type="InterPro" id="IPR013078">
    <property type="entry name" value="His_Pase_superF_clade-1"/>
</dbReference>
<dbReference type="InterPro" id="IPR029033">
    <property type="entry name" value="His_PPase_superfam"/>
</dbReference>
<accession>A0ABT2VPT7</accession>
<dbReference type="Pfam" id="PF00300">
    <property type="entry name" value="His_Phos_1"/>
    <property type="match status" value="1"/>
</dbReference>
<protein>
    <submittedName>
        <fullName evidence="2">Histidine phosphatase family protein</fullName>
    </submittedName>
</protein>
<proteinExistence type="predicted"/>
<evidence type="ECO:0000256" key="1">
    <source>
        <dbReference type="SAM" id="SignalP"/>
    </source>
</evidence>
<dbReference type="CDD" id="cd07040">
    <property type="entry name" value="HP"/>
    <property type="match status" value="1"/>
</dbReference>
<reference evidence="3" key="1">
    <citation type="submission" date="2023-07" db="EMBL/GenBank/DDBJ databases">
        <title>Study on multiphase classification of strain Alteromonas salexigens isolated from the Yellow Sea.</title>
        <authorList>
            <person name="Sun L."/>
        </authorList>
    </citation>
    <scope>NUCLEOTIDE SEQUENCE [LARGE SCALE GENOMIC DNA]</scope>
    <source>
        <strain evidence="3">ASW11-19</strain>
    </source>
</reference>
<evidence type="ECO:0000313" key="3">
    <source>
        <dbReference type="Proteomes" id="UP001209257"/>
    </source>
</evidence>
<dbReference type="Gene3D" id="3.40.50.1240">
    <property type="entry name" value="Phosphoglycerate mutase-like"/>
    <property type="match status" value="1"/>
</dbReference>
<gene>
    <name evidence="2" type="ORF">OCL06_12120</name>
</gene>
<sequence>MKAVLFLCCYLMLGSAHAAAVYLTRHYEKNTGPDPTLTAEGVARAQQLAARLGDIPVTAIYTTPYQRTTETVTPLAEDKGLKLRHYAPDDLNAFADMLKSLPGNVVVAGHSNTTPQLVRLLGGPEFSLAESDFGKLFILTPGQPYVPVTVEMIPKTPPATP</sequence>
<keyword evidence="3" id="KW-1185">Reference proteome</keyword>
<feature type="chain" id="PRO_5045131470" evidence="1">
    <location>
        <begin position="19"/>
        <end position="161"/>
    </location>
</feature>
<dbReference type="EMBL" id="JAOTJC010000011">
    <property type="protein sequence ID" value="MCU7555333.1"/>
    <property type="molecule type" value="Genomic_DNA"/>
</dbReference>
<dbReference type="Proteomes" id="UP001209257">
    <property type="component" value="Unassembled WGS sequence"/>
</dbReference>
<organism evidence="2 3">
    <name type="scientific">Alteromonas salexigens</name>
    <dbReference type="NCBI Taxonomy" id="2982530"/>
    <lineage>
        <taxon>Bacteria</taxon>
        <taxon>Pseudomonadati</taxon>
        <taxon>Pseudomonadota</taxon>
        <taxon>Gammaproteobacteria</taxon>
        <taxon>Alteromonadales</taxon>
        <taxon>Alteromonadaceae</taxon>
        <taxon>Alteromonas/Salinimonas group</taxon>
        <taxon>Alteromonas</taxon>
    </lineage>
</organism>